<protein>
    <recommendedName>
        <fullName evidence="4">GNAT family N-acetyltransferase</fullName>
    </recommendedName>
</protein>
<dbReference type="InterPro" id="IPR046036">
    <property type="entry name" value="DUF5994"/>
</dbReference>
<dbReference type="Pfam" id="PF19457">
    <property type="entry name" value="DUF5994"/>
    <property type="match status" value="1"/>
</dbReference>
<proteinExistence type="predicted"/>
<organism evidence="2 3">
    <name type="scientific">Nonomuraea composti</name>
    <dbReference type="NCBI Taxonomy" id="2720023"/>
    <lineage>
        <taxon>Bacteria</taxon>
        <taxon>Bacillati</taxon>
        <taxon>Actinomycetota</taxon>
        <taxon>Actinomycetes</taxon>
        <taxon>Streptosporangiales</taxon>
        <taxon>Streptosporangiaceae</taxon>
        <taxon>Nonomuraea</taxon>
    </lineage>
</organism>
<keyword evidence="3" id="KW-1185">Reference proteome</keyword>
<dbReference type="Proteomes" id="UP000696294">
    <property type="component" value="Unassembled WGS sequence"/>
</dbReference>
<comment type="caution">
    <text evidence="2">The sequence shown here is derived from an EMBL/GenBank/DDBJ whole genome shotgun (WGS) entry which is preliminary data.</text>
</comment>
<accession>A0ABX1BCK9</accession>
<feature type="region of interest" description="Disordered" evidence="1">
    <location>
        <begin position="184"/>
        <end position="206"/>
    </location>
</feature>
<gene>
    <name evidence="2" type="ORF">HCN51_39815</name>
</gene>
<evidence type="ECO:0000256" key="1">
    <source>
        <dbReference type="SAM" id="MobiDB-lite"/>
    </source>
</evidence>
<sequence>MPNRHSPAAPVALQPARVFLEPTLTRDGPLDGAWWPHSRDLRRELPALVRVLQDRLGPVLRIGLDTATWDDVPAHLLIDGCFVRVSGLSSTPNTIRVMRGGQDGFMLLVVPPHTAGPLAAAAMRTAASTGNTLSADEILAPFHLLPGSSAAGRRIRRYQESDSAAVLALVDADRLPGRPACTPQLLDDALSGGPDPRSGLERPRTDVLLDPDGQAIGVVSYAAHRDRGSGHILWLHGRETLDVVEALVRHALRGLGDGVPVHAFAADPGPGPAAPAALPAARRPVTRKVLEHAGFVARNSWRYLRRTAPCALRAPASPVVEAVATSTPPGWWLKARDDDAAAELVVQEPIGCLCVLWWFGAAGGHADEELERELLFHADALLREQAASETILYAAGDPEPSWALFDVAGFTQIDNLLSFTRPNATG</sequence>
<evidence type="ECO:0000313" key="3">
    <source>
        <dbReference type="Proteomes" id="UP000696294"/>
    </source>
</evidence>
<name>A0ABX1BCK9_9ACTN</name>
<reference evidence="2 3" key="1">
    <citation type="submission" date="2020-03" db="EMBL/GenBank/DDBJ databases">
        <title>WGS of actinomycetes isolated from Thailand.</title>
        <authorList>
            <person name="Thawai C."/>
        </authorList>
    </citation>
    <scope>NUCLEOTIDE SEQUENCE [LARGE SCALE GENOMIC DNA]</scope>
    <source>
        <strain evidence="2 3">FMUSA5-5</strain>
    </source>
</reference>
<evidence type="ECO:0000313" key="2">
    <source>
        <dbReference type="EMBL" id="NJP95515.1"/>
    </source>
</evidence>
<dbReference type="EMBL" id="JAATEP010000039">
    <property type="protein sequence ID" value="NJP95515.1"/>
    <property type="molecule type" value="Genomic_DNA"/>
</dbReference>
<evidence type="ECO:0008006" key="4">
    <source>
        <dbReference type="Google" id="ProtNLM"/>
    </source>
</evidence>
<dbReference type="RefSeq" id="WP_168017249.1">
    <property type="nucleotide sequence ID" value="NZ_JAATEP010000039.1"/>
</dbReference>